<name>A0A9D4NDY1_DREPO</name>
<reference evidence="2" key="1">
    <citation type="journal article" date="2019" name="bioRxiv">
        <title>The Genome of the Zebra Mussel, Dreissena polymorpha: A Resource for Invasive Species Research.</title>
        <authorList>
            <person name="McCartney M.A."/>
            <person name="Auch B."/>
            <person name="Kono T."/>
            <person name="Mallez S."/>
            <person name="Zhang Y."/>
            <person name="Obille A."/>
            <person name="Becker A."/>
            <person name="Abrahante J.E."/>
            <person name="Garbe J."/>
            <person name="Badalamenti J.P."/>
            <person name="Herman A."/>
            <person name="Mangelson H."/>
            <person name="Liachko I."/>
            <person name="Sullivan S."/>
            <person name="Sone E.D."/>
            <person name="Koren S."/>
            <person name="Silverstein K.A.T."/>
            <person name="Beckman K.B."/>
            <person name="Gohl D.M."/>
        </authorList>
    </citation>
    <scope>NUCLEOTIDE SEQUENCE</scope>
    <source>
        <strain evidence="2">Duluth1</strain>
        <tissue evidence="2">Whole animal</tissue>
    </source>
</reference>
<evidence type="ECO:0000313" key="2">
    <source>
        <dbReference type="EMBL" id="KAH3892556.1"/>
    </source>
</evidence>
<accession>A0A9D4NDY1</accession>
<feature type="transmembrane region" description="Helical" evidence="1">
    <location>
        <begin position="34"/>
        <end position="55"/>
    </location>
</feature>
<keyword evidence="1" id="KW-1133">Transmembrane helix</keyword>
<organism evidence="2 3">
    <name type="scientific">Dreissena polymorpha</name>
    <name type="common">Zebra mussel</name>
    <name type="synonym">Mytilus polymorpha</name>
    <dbReference type="NCBI Taxonomy" id="45954"/>
    <lineage>
        <taxon>Eukaryota</taxon>
        <taxon>Metazoa</taxon>
        <taxon>Spiralia</taxon>
        <taxon>Lophotrochozoa</taxon>
        <taxon>Mollusca</taxon>
        <taxon>Bivalvia</taxon>
        <taxon>Autobranchia</taxon>
        <taxon>Heteroconchia</taxon>
        <taxon>Euheterodonta</taxon>
        <taxon>Imparidentia</taxon>
        <taxon>Neoheterodontei</taxon>
        <taxon>Myida</taxon>
        <taxon>Dreissenoidea</taxon>
        <taxon>Dreissenidae</taxon>
        <taxon>Dreissena</taxon>
    </lineage>
</organism>
<keyword evidence="1" id="KW-0472">Membrane</keyword>
<dbReference type="EMBL" id="JAIWYP010000001">
    <property type="protein sequence ID" value="KAH3892556.1"/>
    <property type="molecule type" value="Genomic_DNA"/>
</dbReference>
<proteinExistence type="predicted"/>
<reference evidence="2" key="2">
    <citation type="submission" date="2020-11" db="EMBL/GenBank/DDBJ databases">
        <authorList>
            <person name="McCartney M.A."/>
            <person name="Auch B."/>
            <person name="Kono T."/>
            <person name="Mallez S."/>
            <person name="Becker A."/>
            <person name="Gohl D.M."/>
            <person name="Silverstein K.A.T."/>
            <person name="Koren S."/>
            <person name="Bechman K.B."/>
            <person name="Herman A."/>
            <person name="Abrahante J.E."/>
            <person name="Garbe J."/>
        </authorList>
    </citation>
    <scope>NUCLEOTIDE SEQUENCE</scope>
    <source>
        <strain evidence="2">Duluth1</strain>
        <tissue evidence="2">Whole animal</tissue>
    </source>
</reference>
<keyword evidence="1" id="KW-0812">Transmembrane</keyword>
<evidence type="ECO:0000256" key="1">
    <source>
        <dbReference type="SAM" id="Phobius"/>
    </source>
</evidence>
<protein>
    <submittedName>
        <fullName evidence="2">Uncharacterized protein</fullName>
    </submittedName>
</protein>
<keyword evidence="3" id="KW-1185">Reference proteome</keyword>
<dbReference type="AlphaFoldDB" id="A0A9D4NDY1"/>
<gene>
    <name evidence="2" type="ORF">DPMN_016675</name>
</gene>
<dbReference type="Proteomes" id="UP000828390">
    <property type="component" value="Unassembled WGS sequence"/>
</dbReference>
<comment type="caution">
    <text evidence="2">The sequence shown here is derived from an EMBL/GenBank/DDBJ whole genome shotgun (WGS) entry which is preliminary data.</text>
</comment>
<sequence>MSTFCRHKLVALNRSKIVCQMMVIKAVSNCSICLINPSAVSLVSGVCVVSVFMAMRAFSISGKLENNDFVASALAL</sequence>
<evidence type="ECO:0000313" key="3">
    <source>
        <dbReference type="Proteomes" id="UP000828390"/>
    </source>
</evidence>